<reference evidence="1" key="1">
    <citation type="journal article" date="2018" name="Virology">
        <title>A giant virus infecting green algae encodes key fermentation genes.</title>
        <authorList>
            <person name="Schvarcz C.R."/>
            <person name="Steward G.F."/>
        </authorList>
    </citation>
    <scope>NUCLEOTIDE SEQUENCE [LARGE SCALE GENOMIC DNA]</scope>
</reference>
<evidence type="ECO:0000313" key="1">
    <source>
        <dbReference type="EMBL" id="AUF82162.1"/>
    </source>
</evidence>
<sequence length="104" mass="12143">MIVPAYSFVATINYNDLRNYSIHGLYHWKCDEYYLIHYLRVLLLDEGLSDFSIITESKRTSTNADTFSSSMITHDFDIVSFFSEYASTKQSNVLDISFIENIFK</sequence>
<evidence type="ECO:0000313" key="2">
    <source>
        <dbReference type="Proteomes" id="UP000244773"/>
    </source>
</evidence>
<organism evidence="1">
    <name type="scientific">Tetraselmis virus 1</name>
    <dbReference type="NCBI Taxonomy" id="2060617"/>
    <lineage>
        <taxon>Viruses</taxon>
        <taxon>Varidnaviria</taxon>
        <taxon>Bamfordvirae</taxon>
        <taxon>Nucleocytoviricota</taxon>
        <taxon>Megaviricetes</taxon>
        <taxon>Imitervirales</taxon>
        <taxon>Allomimiviridae</taxon>
        <taxon>Oceanusvirus</taxon>
        <taxon>Oceanusvirus kaneohense</taxon>
    </lineage>
</organism>
<name>A0A2P0VMQ0_9VIRU</name>
<dbReference type="EMBL" id="KY322437">
    <property type="protein sequence ID" value="AUF82162.1"/>
    <property type="molecule type" value="Genomic_DNA"/>
</dbReference>
<dbReference type="Proteomes" id="UP000244773">
    <property type="component" value="Segment"/>
</dbReference>
<protein>
    <submittedName>
        <fullName evidence="1">Uncharacterized protein</fullName>
    </submittedName>
</protein>
<gene>
    <name evidence="1" type="ORF">TetV_070</name>
</gene>
<keyword evidence="2" id="KW-1185">Reference proteome</keyword>
<accession>A0A2P0VMQ0</accession>
<proteinExistence type="predicted"/>